<name>A0A0E9WK65_ANGAN</name>
<feature type="transmembrane region" description="Helical" evidence="1">
    <location>
        <begin position="17"/>
        <end position="39"/>
    </location>
</feature>
<organism evidence="2">
    <name type="scientific">Anguilla anguilla</name>
    <name type="common">European freshwater eel</name>
    <name type="synonym">Muraena anguilla</name>
    <dbReference type="NCBI Taxonomy" id="7936"/>
    <lineage>
        <taxon>Eukaryota</taxon>
        <taxon>Metazoa</taxon>
        <taxon>Chordata</taxon>
        <taxon>Craniata</taxon>
        <taxon>Vertebrata</taxon>
        <taxon>Euteleostomi</taxon>
        <taxon>Actinopterygii</taxon>
        <taxon>Neopterygii</taxon>
        <taxon>Teleostei</taxon>
        <taxon>Anguilliformes</taxon>
        <taxon>Anguillidae</taxon>
        <taxon>Anguilla</taxon>
    </lineage>
</organism>
<dbReference type="EMBL" id="GBXM01018602">
    <property type="protein sequence ID" value="JAH89975.1"/>
    <property type="molecule type" value="Transcribed_RNA"/>
</dbReference>
<keyword evidence="1" id="KW-0472">Membrane</keyword>
<reference evidence="2" key="1">
    <citation type="submission" date="2014-11" db="EMBL/GenBank/DDBJ databases">
        <authorList>
            <person name="Amaro Gonzalez C."/>
        </authorList>
    </citation>
    <scope>NUCLEOTIDE SEQUENCE</scope>
</reference>
<keyword evidence="1" id="KW-1133">Transmembrane helix</keyword>
<dbReference type="AlphaFoldDB" id="A0A0E9WK65"/>
<proteinExistence type="predicted"/>
<reference evidence="2" key="2">
    <citation type="journal article" date="2015" name="Fish Shellfish Immunol.">
        <title>Early steps in the European eel (Anguilla anguilla)-Vibrio vulnificus interaction in the gills: Role of the RtxA13 toxin.</title>
        <authorList>
            <person name="Callol A."/>
            <person name="Pajuelo D."/>
            <person name="Ebbesson L."/>
            <person name="Teles M."/>
            <person name="MacKenzie S."/>
            <person name="Amaro C."/>
        </authorList>
    </citation>
    <scope>NUCLEOTIDE SEQUENCE</scope>
</reference>
<evidence type="ECO:0000313" key="2">
    <source>
        <dbReference type="EMBL" id="JAH89975.1"/>
    </source>
</evidence>
<sequence>MCCLQRSDIGLLAKVDFIFFKLPVSIFINLFILAVICTGSKCYLFQREMDTD</sequence>
<protein>
    <submittedName>
        <fullName evidence="2">Uncharacterized protein</fullName>
    </submittedName>
</protein>
<evidence type="ECO:0000256" key="1">
    <source>
        <dbReference type="SAM" id="Phobius"/>
    </source>
</evidence>
<accession>A0A0E9WK65</accession>
<keyword evidence="1" id="KW-0812">Transmembrane</keyword>